<feature type="domain" description="Methyl-accepting transducer" evidence="10">
    <location>
        <begin position="252"/>
        <end position="488"/>
    </location>
</feature>
<comment type="similarity">
    <text evidence="7">Belongs to the methyl-accepting chemotaxis (MCP) protein family.</text>
</comment>
<evidence type="ECO:0000256" key="7">
    <source>
        <dbReference type="ARBA" id="ARBA00029447"/>
    </source>
</evidence>
<evidence type="ECO:0000313" key="13">
    <source>
        <dbReference type="Proteomes" id="UP000294801"/>
    </source>
</evidence>
<protein>
    <submittedName>
        <fullName evidence="12">Methyl-accepting chemotaxis protein</fullName>
    </submittedName>
</protein>
<evidence type="ECO:0000256" key="9">
    <source>
        <dbReference type="SAM" id="Phobius"/>
    </source>
</evidence>
<evidence type="ECO:0000313" key="12">
    <source>
        <dbReference type="EMBL" id="TCW28656.1"/>
    </source>
</evidence>
<dbReference type="SMART" id="SM01049">
    <property type="entry name" value="Cache_2"/>
    <property type="match status" value="1"/>
</dbReference>
<keyword evidence="13" id="KW-1185">Reference proteome</keyword>
<keyword evidence="3 9" id="KW-0812">Transmembrane</keyword>
<keyword evidence="6 8" id="KW-0807">Transducer</keyword>
<sequence>MLICLLSVFVLFQQRSIMMEDRTQKTRNLVEAAFHVVENYEALAASGKLSEAEAKSRAAHLIDKMRYDAKEYFFALDRNFVYTAHGVKPELIGKPIAGKDADGNDLVTLFRAALQEGNGQGFAHYRWEKPGHDKPQPKISYLMQTPGWSWVLGTGLYVDDVDHAFYEQLALLTGGVVIALAILGGIGMVITRGVLRQLGGEPGDTAAIVQRIADGYLDTDVPVRKGDEHSLLASVAHMQTRLRTLVQEIAENAGRLAEMSTALNQNAEAVAHGSDQQSTAAASMAASVEELTVSVNHIADHAQDARRMAQQSDELSEEGRQVIAQAVGEMHRINESVDVTAETLAELATKTQTISSIMQVIKDIADQTNLLALNAAIEAARAGEMGRGFAVVADEVRKLSERTGQATQEIAVMIREIQTSSDSSHANMEQAVSRVKSGLALAEQGGEAIRRIRDSAQGVVGVINDISHALKEQGVASQEIARHVEDIALSASQNADASKVSSQSTVQLKEVASTMHQHVERFHL</sequence>
<evidence type="ECO:0000259" key="11">
    <source>
        <dbReference type="PROSITE" id="PS50885"/>
    </source>
</evidence>
<comment type="subcellular location">
    <subcellularLocation>
        <location evidence="1">Cell membrane</location>
        <topology evidence="1">Multi-pass membrane protein</topology>
    </subcellularLocation>
</comment>
<dbReference type="InterPro" id="IPR004090">
    <property type="entry name" value="Chemotax_Me-accpt_rcpt"/>
</dbReference>
<dbReference type="PANTHER" id="PTHR32089:SF119">
    <property type="entry name" value="METHYL-ACCEPTING CHEMOTAXIS PROTEIN CTPL"/>
    <property type="match status" value="1"/>
</dbReference>
<dbReference type="PROSITE" id="PS50111">
    <property type="entry name" value="CHEMOTAXIS_TRANSDUC_2"/>
    <property type="match status" value="1"/>
</dbReference>
<comment type="caution">
    <text evidence="12">The sequence shown here is derived from an EMBL/GenBank/DDBJ whole genome shotgun (WGS) entry which is preliminary data.</text>
</comment>
<reference evidence="12 13" key="1">
    <citation type="submission" date="2019-03" db="EMBL/GenBank/DDBJ databases">
        <title>Genomic Encyclopedia of Type Strains, Phase IV (KMG-IV): sequencing the most valuable type-strain genomes for metagenomic binning, comparative biology and taxonomic classification.</title>
        <authorList>
            <person name="Goeker M."/>
        </authorList>
    </citation>
    <scope>NUCLEOTIDE SEQUENCE [LARGE SCALE GENOMIC DNA]</scope>
    <source>
        <strain evidence="12 13">DSM 18507</strain>
    </source>
</reference>
<dbReference type="InterPro" id="IPR004089">
    <property type="entry name" value="MCPsignal_dom"/>
</dbReference>
<evidence type="ECO:0000256" key="1">
    <source>
        <dbReference type="ARBA" id="ARBA00004651"/>
    </source>
</evidence>
<keyword evidence="2" id="KW-1003">Cell membrane</keyword>
<dbReference type="RefSeq" id="WP_132098955.1">
    <property type="nucleotide sequence ID" value="NZ_SMDA01000011.1"/>
</dbReference>
<name>A0ABY2CTU2_GULMO</name>
<organism evidence="12 13">
    <name type="scientific">Gulbenkiania mobilis</name>
    <dbReference type="NCBI Taxonomy" id="397457"/>
    <lineage>
        <taxon>Bacteria</taxon>
        <taxon>Pseudomonadati</taxon>
        <taxon>Pseudomonadota</taxon>
        <taxon>Betaproteobacteria</taxon>
        <taxon>Neisseriales</taxon>
        <taxon>Chromobacteriaceae</taxon>
        <taxon>Gulbenkiania</taxon>
    </lineage>
</organism>
<evidence type="ECO:0000256" key="3">
    <source>
        <dbReference type="ARBA" id="ARBA00022692"/>
    </source>
</evidence>
<keyword evidence="5 9" id="KW-0472">Membrane</keyword>
<gene>
    <name evidence="12" type="ORF">EV669_11149</name>
</gene>
<feature type="transmembrane region" description="Helical" evidence="9">
    <location>
        <begin position="169"/>
        <end position="190"/>
    </location>
</feature>
<evidence type="ECO:0000259" key="10">
    <source>
        <dbReference type="PROSITE" id="PS50111"/>
    </source>
</evidence>
<feature type="domain" description="HAMP" evidence="11">
    <location>
        <begin position="206"/>
        <end position="247"/>
    </location>
</feature>
<evidence type="ECO:0000256" key="4">
    <source>
        <dbReference type="ARBA" id="ARBA00022989"/>
    </source>
</evidence>
<dbReference type="SMART" id="SM00283">
    <property type="entry name" value="MA"/>
    <property type="match status" value="1"/>
</dbReference>
<dbReference type="Pfam" id="PF17200">
    <property type="entry name" value="sCache_2"/>
    <property type="match status" value="1"/>
</dbReference>
<evidence type="ECO:0000256" key="8">
    <source>
        <dbReference type="PROSITE-ProRule" id="PRU00284"/>
    </source>
</evidence>
<dbReference type="InterPro" id="IPR003660">
    <property type="entry name" value="HAMP_dom"/>
</dbReference>
<keyword evidence="4 9" id="KW-1133">Transmembrane helix</keyword>
<accession>A0ABY2CTU2</accession>
<dbReference type="EMBL" id="SMDA01000011">
    <property type="protein sequence ID" value="TCW28656.1"/>
    <property type="molecule type" value="Genomic_DNA"/>
</dbReference>
<dbReference type="InterPro" id="IPR033480">
    <property type="entry name" value="sCache_2"/>
</dbReference>
<dbReference type="Pfam" id="PF00015">
    <property type="entry name" value="MCPsignal"/>
    <property type="match status" value="1"/>
</dbReference>
<dbReference type="SUPFAM" id="SSF58104">
    <property type="entry name" value="Methyl-accepting chemotaxis protein (MCP) signaling domain"/>
    <property type="match status" value="1"/>
</dbReference>
<dbReference type="PROSITE" id="PS50885">
    <property type="entry name" value="HAMP"/>
    <property type="match status" value="1"/>
</dbReference>
<evidence type="ECO:0000256" key="6">
    <source>
        <dbReference type="ARBA" id="ARBA00023224"/>
    </source>
</evidence>
<proteinExistence type="inferred from homology"/>
<dbReference type="Gene3D" id="1.10.287.950">
    <property type="entry name" value="Methyl-accepting chemotaxis protein"/>
    <property type="match status" value="1"/>
</dbReference>
<dbReference type="Proteomes" id="UP000294801">
    <property type="component" value="Unassembled WGS sequence"/>
</dbReference>
<evidence type="ECO:0000256" key="2">
    <source>
        <dbReference type="ARBA" id="ARBA00022475"/>
    </source>
</evidence>
<dbReference type="PANTHER" id="PTHR32089">
    <property type="entry name" value="METHYL-ACCEPTING CHEMOTAXIS PROTEIN MCPB"/>
    <property type="match status" value="1"/>
</dbReference>
<dbReference type="Gene3D" id="3.30.450.20">
    <property type="entry name" value="PAS domain"/>
    <property type="match status" value="1"/>
</dbReference>
<dbReference type="CDD" id="cd11386">
    <property type="entry name" value="MCP_signal"/>
    <property type="match status" value="1"/>
</dbReference>
<dbReference type="PRINTS" id="PR00260">
    <property type="entry name" value="CHEMTRNSDUCR"/>
</dbReference>
<evidence type="ECO:0000256" key="5">
    <source>
        <dbReference type="ARBA" id="ARBA00023136"/>
    </source>
</evidence>